<dbReference type="InterPro" id="IPR029063">
    <property type="entry name" value="SAM-dependent_MTases_sf"/>
</dbReference>
<gene>
    <name evidence="1" type="ORF">ACFOM9_00725</name>
</gene>
<keyword evidence="1" id="KW-0808">Transferase</keyword>
<keyword evidence="1" id="KW-0489">Methyltransferase</keyword>
<organism evidence="1 2">
    <name type="scientific">Luteimonas notoginsengisoli</name>
    <dbReference type="NCBI Taxonomy" id="1578200"/>
    <lineage>
        <taxon>Bacteria</taxon>
        <taxon>Pseudomonadati</taxon>
        <taxon>Pseudomonadota</taxon>
        <taxon>Gammaproteobacteria</taxon>
        <taxon>Lysobacterales</taxon>
        <taxon>Lysobacteraceae</taxon>
        <taxon>Luteimonas</taxon>
    </lineage>
</organism>
<comment type="caution">
    <text evidence="1">The sequence shown here is derived from an EMBL/GenBank/DDBJ whole genome shotgun (WGS) entry which is preliminary data.</text>
</comment>
<evidence type="ECO:0000313" key="1">
    <source>
        <dbReference type="EMBL" id="MFC3658600.1"/>
    </source>
</evidence>
<dbReference type="RefSeq" id="WP_386705295.1">
    <property type="nucleotide sequence ID" value="NZ_JBHRYF010000001.1"/>
</dbReference>
<dbReference type="EMBL" id="JBHRYF010000001">
    <property type="protein sequence ID" value="MFC3658600.1"/>
    <property type="molecule type" value="Genomic_DNA"/>
</dbReference>
<name>A0ABV7UPL8_9GAMM</name>
<keyword evidence="2" id="KW-1185">Reference proteome</keyword>
<sequence length="218" mass="25091">MHTRKNVRCAQCGSLERTRLIWLYLQDIVLPKNAKVLHFAPERGLHDAFMKMDEIGSYVCADFDPARYRFADCVKMDLCSLDDQPSLEYDLIIHSHVLEHVPCNIAYTLFHLHRMLKNDGVHLCVIPFMKGEYDESFQDIGNDERTRRFGQFDHVRRFGANDIPSHLGKLLKLPATFDATTRFAPEVLLAANIPPAHWKGFHISTVLQLSRSDMTLLP</sequence>
<dbReference type="EC" id="2.1.-.-" evidence="1"/>
<proteinExistence type="predicted"/>
<dbReference type="Gene3D" id="3.40.50.150">
    <property type="entry name" value="Vaccinia Virus protein VP39"/>
    <property type="match status" value="1"/>
</dbReference>
<dbReference type="GO" id="GO:0032259">
    <property type="term" value="P:methylation"/>
    <property type="evidence" value="ECO:0007669"/>
    <property type="project" value="UniProtKB-KW"/>
</dbReference>
<protein>
    <submittedName>
        <fullName evidence="1">Class I SAM-dependent methyltransferase</fullName>
        <ecNumber evidence="1">2.1.-.-</ecNumber>
    </submittedName>
</protein>
<accession>A0ABV7UPL8</accession>
<reference evidence="2" key="1">
    <citation type="journal article" date="2019" name="Int. J. Syst. Evol. Microbiol.">
        <title>The Global Catalogue of Microorganisms (GCM) 10K type strain sequencing project: providing services to taxonomists for standard genome sequencing and annotation.</title>
        <authorList>
            <consortium name="The Broad Institute Genomics Platform"/>
            <consortium name="The Broad Institute Genome Sequencing Center for Infectious Disease"/>
            <person name="Wu L."/>
            <person name="Ma J."/>
        </authorList>
    </citation>
    <scope>NUCLEOTIDE SEQUENCE [LARGE SCALE GENOMIC DNA]</scope>
    <source>
        <strain evidence="2">KCTC 42211</strain>
    </source>
</reference>
<dbReference type="Proteomes" id="UP001595724">
    <property type="component" value="Unassembled WGS sequence"/>
</dbReference>
<dbReference type="Pfam" id="PF13489">
    <property type="entry name" value="Methyltransf_23"/>
    <property type="match status" value="1"/>
</dbReference>
<dbReference type="GO" id="GO:0008168">
    <property type="term" value="F:methyltransferase activity"/>
    <property type="evidence" value="ECO:0007669"/>
    <property type="project" value="UniProtKB-KW"/>
</dbReference>
<dbReference type="SUPFAM" id="SSF53335">
    <property type="entry name" value="S-adenosyl-L-methionine-dependent methyltransferases"/>
    <property type="match status" value="1"/>
</dbReference>
<evidence type="ECO:0000313" key="2">
    <source>
        <dbReference type="Proteomes" id="UP001595724"/>
    </source>
</evidence>